<dbReference type="PROSITE" id="PS50084">
    <property type="entry name" value="KH_TYPE_1"/>
    <property type="match status" value="3"/>
</dbReference>
<sequence>MTTPLRSPILQAKQIAIAVKFLVSVFEVFLLFFSSSGDGTFHMKLLVPAVVAGSIIGKGGETIAQLQRETNTRVKMSKANDMYPGTTERVCVISGNCEGIMSVLDFICERVREKPSEGLALKLAGTVDEKNITAEREKQVKILVPNTTAGMIIGKAGSFIKQIKEESGSFVQISQKAKDQTLSERCITVIGESSVAGVSHCPVDQQTALHSVGLMDLVGSWETRRQPGSGLMDLVGSWETRRQPGSGLMDLVGEADTNRKACGMILQKIIDDPQSGSCLNVSYAEFNGPVANFNPTGSPYAVTSSVTTPASSGPGVSVASASTAANLSSESLSFFGSPLMSNLPLLMEETPLCAPPAKRIKDAFLCYSNTLLSCRSRQMPLFLNFPPRVAPSSEELVHSSVVLGNFNSLFGALAATGGLNFTLILNPATGGMSLSCPTYSAQVLDQIRLTLRANGITDPVLGELMAAFSTFGNYGTVLMGGLNSGLANGGIEAATSTATTNGAAATGALASLADGAPGFGDMRFSEAAAVLRAQQGSGGSGGSSATPAANATFGLSATTLQQLAAMHDTKRNGSETSEKDVEVCENIIGAILGRGGKSLLEIQACSGATIQISRKGQFAPGTRNRIVSIHGSPESITAAQLLITQRIQEEENKRARQGGILLNCAPANAGGLVLQ</sequence>
<dbReference type="EMBL" id="OB663297">
    <property type="protein sequence ID" value="CAD7231225.1"/>
    <property type="molecule type" value="Genomic_DNA"/>
</dbReference>
<dbReference type="AlphaFoldDB" id="A0A7R8WIN3"/>
<dbReference type="InterPro" id="IPR004088">
    <property type="entry name" value="KH_dom_type_1"/>
</dbReference>
<accession>A0A7R8WIN3</accession>
<keyword evidence="3" id="KW-0677">Repeat</keyword>
<evidence type="ECO:0000256" key="4">
    <source>
        <dbReference type="ARBA" id="ARBA00022884"/>
    </source>
</evidence>
<evidence type="ECO:0000256" key="1">
    <source>
        <dbReference type="ARBA" id="ARBA00004123"/>
    </source>
</evidence>
<dbReference type="SUPFAM" id="SSF54791">
    <property type="entry name" value="Eukaryotic type KH-domain (KH-domain type I)"/>
    <property type="match status" value="3"/>
</dbReference>
<dbReference type="InterPro" id="IPR036612">
    <property type="entry name" value="KH_dom_type_1_sf"/>
</dbReference>
<comment type="subcellular location">
    <subcellularLocation>
        <location evidence="1">Nucleus</location>
    </subcellularLocation>
</comment>
<dbReference type="PANTHER" id="PTHR10288">
    <property type="entry name" value="KH DOMAIN CONTAINING RNA BINDING PROTEIN"/>
    <property type="match status" value="1"/>
</dbReference>
<dbReference type="InterPro" id="IPR047276">
    <property type="entry name" value="KH-I_NOVA_rpt2"/>
</dbReference>
<proteinExistence type="predicted"/>
<dbReference type="SMART" id="SM00322">
    <property type="entry name" value="KH"/>
    <property type="match status" value="3"/>
</dbReference>
<protein>
    <submittedName>
        <fullName evidence="7">Uncharacterized protein</fullName>
    </submittedName>
</protein>
<evidence type="ECO:0000313" key="7">
    <source>
        <dbReference type="EMBL" id="CAD7231225.1"/>
    </source>
</evidence>
<dbReference type="OrthoDB" id="441329at2759"/>
<reference evidence="7" key="1">
    <citation type="submission" date="2020-11" db="EMBL/GenBank/DDBJ databases">
        <authorList>
            <person name="Tran Van P."/>
        </authorList>
    </citation>
    <scope>NUCLEOTIDE SEQUENCE</scope>
</reference>
<dbReference type="InterPro" id="IPR004087">
    <property type="entry name" value="KH_dom"/>
</dbReference>
<gene>
    <name evidence="7" type="ORF">CTOB1V02_LOCUS9077</name>
</gene>
<dbReference type="CDD" id="cd22435">
    <property type="entry name" value="KH-I_NOVA_rpt1"/>
    <property type="match status" value="1"/>
</dbReference>
<evidence type="ECO:0000256" key="3">
    <source>
        <dbReference type="ARBA" id="ARBA00022737"/>
    </source>
</evidence>
<evidence type="ECO:0000256" key="2">
    <source>
        <dbReference type="ARBA" id="ARBA00022664"/>
    </source>
</evidence>
<keyword evidence="2" id="KW-0507">mRNA processing</keyword>
<dbReference type="CDD" id="cd09031">
    <property type="entry name" value="KH-I_NOVA_rpt3"/>
    <property type="match status" value="1"/>
</dbReference>
<dbReference type="GO" id="GO:0010468">
    <property type="term" value="P:regulation of gene expression"/>
    <property type="evidence" value="ECO:0007669"/>
    <property type="project" value="UniProtKB-ARBA"/>
</dbReference>
<evidence type="ECO:0000256" key="5">
    <source>
        <dbReference type="ARBA" id="ARBA00023187"/>
    </source>
</evidence>
<evidence type="ECO:0000256" key="6">
    <source>
        <dbReference type="ARBA" id="ARBA00023242"/>
    </source>
</evidence>
<dbReference type="GO" id="GO:0008380">
    <property type="term" value="P:RNA splicing"/>
    <property type="evidence" value="ECO:0007669"/>
    <property type="project" value="UniProtKB-KW"/>
</dbReference>
<dbReference type="Gene3D" id="3.30.1370.10">
    <property type="entry name" value="K Homology domain, type 1"/>
    <property type="match status" value="3"/>
</dbReference>
<dbReference type="GO" id="GO:0005634">
    <property type="term" value="C:nucleus"/>
    <property type="evidence" value="ECO:0007669"/>
    <property type="project" value="UniProtKB-SubCell"/>
</dbReference>
<dbReference type="InterPro" id="IPR047275">
    <property type="entry name" value="KH-I_NOVA_rpt1"/>
</dbReference>
<organism evidence="7">
    <name type="scientific">Cyprideis torosa</name>
    <dbReference type="NCBI Taxonomy" id="163714"/>
    <lineage>
        <taxon>Eukaryota</taxon>
        <taxon>Metazoa</taxon>
        <taxon>Ecdysozoa</taxon>
        <taxon>Arthropoda</taxon>
        <taxon>Crustacea</taxon>
        <taxon>Oligostraca</taxon>
        <taxon>Ostracoda</taxon>
        <taxon>Podocopa</taxon>
        <taxon>Podocopida</taxon>
        <taxon>Cytherocopina</taxon>
        <taxon>Cytheroidea</taxon>
        <taxon>Cytherideidae</taxon>
        <taxon>Cyprideis</taxon>
    </lineage>
</organism>
<dbReference type="InterPro" id="IPR047274">
    <property type="entry name" value="KH-I_NOVA_rpt3"/>
</dbReference>
<dbReference type="GO" id="GO:0003723">
    <property type="term" value="F:RNA binding"/>
    <property type="evidence" value="ECO:0007669"/>
    <property type="project" value="UniProtKB-UniRule"/>
</dbReference>
<keyword evidence="6" id="KW-0539">Nucleus</keyword>
<dbReference type="Pfam" id="PF00013">
    <property type="entry name" value="KH_1"/>
    <property type="match status" value="3"/>
</dbReference>
<dbReference type="GO" id="GO:0006397">
    <property type="term" value="P:mRNA processing"/>
    <property type="evidence" value="ECO:0007669"/>
    <property type="project" value="UniProtKB-KW"/>
</dbReference>
<keyword evidence="5" id="KW-0508">mRNA splicing</keyword>
<dbReference type="CDD" id="cd22436">
    <property type="entry name" value="KH-I_NOVA_rpt2"/>
    <property type="match status" value="1"/>
</dbReference>
<keyword evidence="4" id="KW-0694">RNA-binding</keyword>
<name>A0A7R8WIN3_9CRUS</name>